<evidence type="ECO:0000256" key="1">
    <source>
        <dbReference type="SAM" id="MobiDB-lite"/>
    </source>
</evidence>
<feature type="domain" description="Conserved oligomeric Golgi complex subunit 3 N-terminal" evidence="2">
    <location>
        <begin position="23"/>
        <end position="81"/>
    </location>
</feature>
<dbReference type="Pfam" id="PF04136">
    <property type="entry name" value="COG3_N"/>
    <property type="match status" value="1"/>
</dbReference>
<feature type="region of interest" description="Disordered" evidence="1">
    <location>
        <begin position="1"/>
        <end position="22"/>
    </location>
</feature>
<name>A0A2C6KHD5_9APIC</name>
<feature type="region of interest" description="Disordered" evidence="1">
    <location>
        <begin position="92"/>
        <end position="171"/>
    </location>
</feature>
<proteinExistence type="predicted"/>
<keyword evidence="4" id="KW-1185">Reference proteome</keyword>
<dbReference type="InterPro" id="IPR048320">
    <property type="entry name" value="COG3_N"/>
</dbReference>
<evidence type="ECO:0000259" key="2">
    <source>
        <dbReference type="Pfam" id="PF04136"/>
    </source>
</evidence>
<dbReference type="RefSeq" id="XP_067917535.1">
    <property type="nucleotide sequence ID" value="XM_068070489.1"/>
</dbReference>
<dbReference type="AlphaFoldDB" id="A0A2C6KHD5"/>
<feature type="compositionally biased region" description="Basic and acidic residues" evidence="1">
    <location>
        <begin position="134"/>
        <end position="171"/>
    </location>
</feature>
<feature type="compositionally biased region" description="Basic and acidic residues" evidence="1">
    <location>
        <begin position="105"/>
        <end position="125"/>
    </location>
</feature>
<organism evidence="3 4">
    <name type="scientific">Cystoisospora suis</name>
    <dbReference type="NCBI Taxonomy" id="483139"/>
    <lineage>
        <taxon>Eukaryota</taxon>
        <taxon>Sar</taxon>
        <taxon>Alveolata</taxon>
        <taxon>Apicomplexa</taxon>
        <taxon>Conoidasida</taxon>
        <taxon>Coccidia</taxon>
        <taxon>Eucoccidiorida</taxon>
        <taxon>Eimeriorina</taxon>
        <taxon>Sarcocystidae</taxon>
        <taxon>Cystoisospora</taxon>
    </lineage>
</organism>
<dbReference type="Proteomes" id="UP000221165">
    <property type="component" value="Unassembled WGS sequence"/>
</dbReference>
<feature type="non-terminal residue" evidence="3">
    <location>
        <position position="1"/>
    </location>
</feature>
<dbReference type="OrthoDB" id="296793at2759"/>
<comment type="caution">
    <text evidence="3">The sequence shown here is derived from an EMBL/GenBank/DDBJ whole genome shotgun (WGS) entry which is preliminary data.</text>
</comment>
<evidence type="ECO:0000313" key="3">
    <source>
        <dbReference type="EMBL" id="PHJ15803.1"/>
    </source>
</evidence>
<dbReference type="EMBL" id="MIGC01007285">
    <property type="protein sequence ID" value="PHJ15803.1"/>
    <property type="molecule type" value="Genomic_DNA"/>
</dbReference>
<dbReference type="GeneID" id="94433700"/>
<reference evidence="3 4" key="1">
    <citation type="journal article" date="2017" name="Int. J. Parasitol.">
        <title>The genome of the protozoan parasite Cystoisospora suis and a reverse vaccinology approach to identify vaccine candidates.</title>
        <authorList>
            <person name="Palmieri N."/>
            <person name="Shrestha A."/>
            <person name="Ruttkowski B."/>
            <person name="Beck T."/>
            <person name="Vogl C."/>
            <person name="Tomley F."/>
            <person name="Blake D.P."/>
            <person name="Joachim A."/>
        </authorList>
    </citation>
    <scope>NUCLEOTIDE SEQUENCE [LARGE SCALE GENOMIC DNA]</scope>
    <source>
        <strain evidence="3 4">Wien I</strain>
    </source>
</reference>
<protein>
    <submittedName>
        <fullName evidence="3">Sec34-like family</fullName>
    </submittedName>
</protein>
<gene>
    <name evidence="3" type="ORF">CSUI_010385</name>
</gene>
<evidence type="ECO:0000313" key="4">
    <source>
        <dbReference type="Proteomes" id="UP000221165"/>
    </source>
</evidence>
<sequence length="215" mass="23972">RPDLRRIAEGGEGEAEGLEGGGTTIDVEKLSKALQFIDKATQFFAVHTTYAEARAYLHRYENLRTRATCILRAAVLQTLENCQRSVTAALQKSLTEDSSSSSSPAEERRDRGERGAELEKIRGEKSFSSSSAIDDDKSREGVRDRGIDGEGEKGRRSSPRDGGDRREGRDSRSRVLLDISIYHIPFRVAGMTLKPLIQQLLAERYQKGLHESYGR</sequence>
<dbReference type="VEuPathDB" id="ToxoDB:CSUI_010385"/>
<accession>A0A2C6KHD5</accession>